<dbReference type="Proteomes" id="UP000799755">
    <property type="component" value="Unassembled WGS sequence"/>
</dbReference>
<dbReference type="EMBL" id="MU003520">
    <property type="protein sequence ID" value="KAF2467577.1"/>
    <property type="molecule type" value="Genomic_DNA"/>
</dbReference>
<evidence type="ECO:0000313" key="2">
    <source>
        <dbReference type="Proteomes" id="UP000799755"/>
    </source>
</evidence>
<protein>
    <submittedName>
        <fullName evidence="1">Uncharacterized protein</fullName>
    </submittedName>
</protein>
<reference evidence="1" key="1">
    <citation type="journal article" date="2020" name="Stud. Mycol.">
        <title>101 Dothideomycetes genomes: a test case for predicting lifestyles and emergence of pathogens.</title>
        <authorList>
            <person name="Haridas S."/>
            <person name="Albert R."/>
            <person name="Binder M."/>
            <person name="Bloem J."/>
            <person name="Labutti K."/>
            <person name="Salamov A."/>
            <person name="Andreopoulos B."/>
            <person name="Baker S."/>
            <person name="Barry K."/>
            <person name="Bills G."/>
            <person name="Bluhm B."/>
            <person name="Cannon C."/>
            <person name="Castanera R."/>
            <person name="Culley D."/>
            <person name="Daum C."/>
            <person name="Ezra D."/>
            <person name="Gonzalez J."/>
            <person name="Henrissat B."/>
            <person name="Kuo A."/>
            <person name="Liang C."/>
            <person name="Lipzen A."/>
            <person name="Lutzoni F."/>
            <person name="Magnuson J."/>
            <person name="Mondo S."/>
            <person name="Nolan M."/>
            <person name="Ohm R."/>
            <person name="Pangilinan J."/>
            <person name="Park H.-J."/>
            <person name="Ramirez L."/>
            <person name="Alfaro M."/>
            <person name="Sun H."/>
            <person name="Tritt A."/>
            <person name="Yoshinaga Y."/>
            <person name="Zwiers L.-H."/>
            <person name="Turgeon B."/>
            <person name="Goodwin S."/>
            <person name="Spatafora J."/>
            <person name="Crous P."/>
            <person name="Grigoriev I."/>
        </authorList>
    </citation>
    <scope>NUCLEOTIDE SEQUENCE</scope>
    <source>
        <strain evidence="1">ATCC 200398</strain>
    </source>
</reference>
<proteinExistence type="predicted"/>
<organism evidence="1 2">
    <name type="scientific">Lindgomyces ingoldianus</name>
    <dbReference type="NCBI Taxonomy" id="673940"/>
    <lineage>
        <taxon>Eukaryota</taxon>
        <taxon>Fungi</taxon>
        <taxon>Dikarya</taxon>
        <taxon>Ascomycota</taxon>
        <taxon>Pezizomycotina</taxon>
        <taxon>Dothideomycetes</taxon>
        <taxon>Pleosporomycetidae</taxon>
        <taxon>Pleosporales</taxon>
        <taxon>Lindgomycetaceae</taxon>
        <taxon>Lindgomyces</taxon>
    </lineage>
</organism>
<accession>A0ACB6QMN8</accession>
<evidence type="ECO:0000313" key="1">
    <source>
        <dbReference type="EMBL" id="KAF2467577.1"/>
    </source>
</evidence>
<gene>
    <name evidence="1" type="ORF">BDR25DRAFT_292080</name>
</gene>
<comment type="caution">
    <text evidence="1">The sequence shown here is derived from an EMBL/GenBank/DDBJ whole genome shotgun (WGS) entry which is preliminary data.</text>
</comment>
<keyword evidence="2" id="KW-1185">Reference proteome</keyword>
<sequence length="330" mass="36711">MSIHPQSSSTSKRSHLHGLHHHPHRHHHHHSRHGKDTVQSAIQLHPPTSFGDLLKQASRTSHHSLAQSVPESRRVSVLRADAKPRPHPLKPVPPEDVARERARVKARENELSSSLQTLSDQSLKASRQLDDTYYSVLEKVAILRQTIGSLQELSGLTKELHENFQADTKELTEEVKVQFDGFNNFGTQQGHVEALEERIRAGKGKASALHERLVEARSRVDARAKLEAKWEARTTRRLRILWGIFGTLIGLVVIAMLVQQLKPVHSAIDSKKALDFGSRSNHIDAPIPESAKEALINSSPTGSKCQSSASLSKTILVPEADPGLRTFDEL</sequence>
<name>A0ACB6QMN8_9PLEO</name>